<dbReference type="CDD" id="cd06261">
    <property type="entry name" value="TM_PBP2"/>
    <property type="match status" value="1"/>
</dbReference>
<dbReference type="Pfam" id="PF00528">
    <property type="entry name" value="BPD_transp_1"/>
    <property type="match status" value="1"/>
</dbReference>
<evidence type="ECO:0000256" key="7">
    <source>
        <dbReference type="RuleBase" id="RU363032"/>
    </source>
</evidence>
<feature type="domain" description="ABC transmembrane type-1" evidence="8">
    <location>
        <begin position="97"/>
        <end position="316"/>
    </location>
</feature>
<feature type="transmembrane region" description="Helical" evidence="7">
    <location>
        <begin position="297"/>
        <end position="320"/>
    </location>
</feature>
<evidence type="ECO:0000256" key="1">
    <source>
        <dbReference type="ARBA" id="ARBA00004651"/>
    </source>
</evidence>
<evidence type="ECO:0000256" key="4">
    <source>
        <dbReference type="ARBA" id="ARBA00022692"/>
    </source>
</evidence>
<keyword evidence="4 7" id="KW-0812">Transmembrane</keyword>
<accession>A0ABW2XL86</accession>
<evidence type="ECO:0000313" key="10">
    <source>
        <dbReference type="Proteomes" id="UP001597063"/>
    </source>
</evidence>
<feature type="transmembrane region" description="Helical" evidence="7">
    <location>
        <begin position="194"/>
        <end position="212"/>
    </location>
</feature>
<evidence type="ECO:0000313" key="9">
    <source>
        <dbReference type="EMBL" id="MFD0686575.1"/>
    </source>
</evidence>
<dbReference type="EMBL" id="JBHTGP010000011">
    <property type="protein sequence ID" value="MFD0686575.1"/>
    <property type="molecule type" value="Genomic_DNA"/>
</dbReference>
<dbReference type="SUPFAM" id="SSF161098">
    <property type="entry name" value="MetI-like"/>
    <property type="match status" value="1"/>
</dbReference>
<organism evidence="9 10">
    <name type="scientific">Actinomadura fibrosa</name>
    <dbReference type="NCBI Taxonomy" id="111802"/>
    <lineage>
        <taxon>Bacteria</taxon>
        <taxon>Bacillati</taxon>
        <taxon>Actinomycetota</taxon>
        <taxon>Actinomycetes</taxon>
        <taxon>Streptosporangiales</taxon>
        <taxon>Thermomonosporaceae</taxon>
        <taxon>Actinomadura</taxon>
    </lineage>
</organism>
<dbReference type="PANTHER" id="PTHR43163:SF7">
    <property type="entry name" value="DIPEPTIDE-TRANSPORT INTEGRAL MEMBRANE PROTEIN ABC TRANSPORTER DPPB-RELATED"/>
    <property type="match status" value="1"/>
</dbReference>
<keyword evidence="6 7" id="KW-0472">Membrane</keyword>
<evidence type="ECO:0000256" key="2">
    <source>
        <dbReference type="ARBA" id="ARBA00022448"/>
    </source>
</evidence>
<evidence type="ECO:0000259" key="8">
    <source>
        <dbReference type="PROSITE" id="PS50928"/>
    </source>
</evidence>
<evidence type="ECO:0000256" key="6">
    <source>
        <dbReference type="ARBA" id="ARBA00023136"/>
    </source>
</evidence>
<dbReference type="Gene3D" id="1.10.3720.10">
    <property type="entry name" value="MetI-like"/>
    <property type="match status" value="1"/>
</dbReference>
<keyword evidence="3" id="KW-1003">Cell membrane</keyword>
<comment type="caution">
    <text evidence="9">The sequence shown here is derived from an EMBL/GenBank/DDBJ whole genome shotgun (WGS) entry which is preliminary data.</text>
</comment>
<dbReference type="RefSeq" id="WP_131755751.1">
    <property type="nucleotide sequence ID" value="NZ_CAACUY010000008.1"/>
</dbReference>
<comment type="subcellular location">
    <subcellularLocation>
        <location evidence="1 7">Cell membrane</location>
        <topology evidence="1 7">Multi-pass membrane protein</topology>
    </subcellularLocation>
</comment>
<gene>
    <name evidence="9" type="ORF">ACFQZM_18895</name>
</gene>
<reference evidence="10" key="1">
    <citation type="journal article" date="2019" name="Int. J. Syst. Evol. Microbiol.">
        <title>The Global Catalogue of Microorganisms (GCM) 10K type strain sequencing project: providing services to taxonomists for standard genome sequencing and annotation.</title>
        <authorList>
            <consortium name="The Broad Institute Genomics Platform"/>
            <consortium name="The Broad Institute Genome Sequencing Center for Infectious Disease"/>
            <person name="Wu L."/>
            <person name="Ma J."/>
        </authorList>
    </citation>
    <scope>NUCLEOTIDE SEQUENCE [LARGE SCALE GENOMIC DNA]</scope>
    <source>
        <strain evidence="10">JCM 9371</strain>
    </source>
</reference>
<feature type="transmembrane region" description="Helical" evidence="7">
    <location>
        <begin position="258"/>
        <end position="277"/>
    </location>
</feature>
<name>A0ABW2XL86_9ACTN</name>
<comment type="similarity">
    <text evidence="7">Belongs to the binding-protein-dependent transport system permease family.</text>
</comment>
<evidence type="ECO:0000256" key="5">
    <source>
        <dbReference type="ARBA" id="ARBA00022989"/>
    </source>
</evidence>
<feature type="transmembrane region" description="Helical" evidence="7">
    <location>
        <begin position="103"/>
        <end position="124"/>
    </location>
</feature>
<feature type="transmembrane region" description="Helical" evidence="7">
    <location>
        <begin position="12"/>
        <end position="31"/>
    </location>
</feature>
<proteinExistence type="inferred from homology"/>
<dbReference type="PANTHER" id="PTHR43163">
    <property type="entry name" value="DIPEPTIDE TRANSPORT SYSTEM PERMEASE PROTEIN DPPB-RELATED"/>
    <property type="match status" value="1"/>
</dbReference>
<dbReference type="InterPro" id="IPR035906">
    <property type="entry name" value="MetI-like_sf"/>
</dbReference>
<dbReference type="Proteomes" id="UP001597063">
    <property type="component" value="Unassembled WGS sequence"/>
</dbReference>
<dbReference type="PROSITE" id="PS50928">
    <property type="entry name" value="ABC_TM1"/>
    <property type="match status" value="1"/>
</dbReference>
<keyword evidence="5 7" id="KW-1133">Transmembrane helix</keyword>
<keyword evidence="2 7" id="KW-0813">Transport</keyword>
<feature type="transmembrane region" description="Helical" evidence="7">
    <location>
        <begin position="136"/>
        <end position="157"/>
    </location>
</feature>
<keyword evidence="10" id="KW-1185">Reference proteome</keyword>
<protein>
    <submittedName>
        <fullName evidence="9">ABC transporter permease</fullName>
    </submittedName>
</protein>
<sequence length="333" mass="35631">MAAFLLRRLVNYTALVVLAASLAYLLAAAALKPRANFEDRAPRPPEAVVEAQLTRLNLNDRTPLADRYRTWAGGVLHGDFGRTWQGEPVTAELWRRLGVSLRLLLAGAVLGSAFGILLGAYAAIARGRAADRLITVGSSLLLAVPVFVLAVLLQIVAGKANDATGLRVFEWVGESTPGASDGPFGPLGGLGDRFRHLLLPTVTIALAQFALYSRYQRSMMLDVLQADFVRTARAKGLRRRAALLRHGLRTALIPMTTYFAYTFGLLLLGGVFTEKAFGRHGVGEWLVDSISRGDVNVVAAVNCLAACGVLLAGLVSDVLYGVLDPRVRTGAAV</sequence>
<dbReference type="InterPro" id="IPR000515">
    <property type="entry name" value="MetI-like"/>
</dbReference>
<evidence type="ECO:0000256" key="3">
    <source>
        <dbReference type="ARBA" id="ARBA00022475"/>
    </source>
</evidence>